<dbReference type="InterPro" id="IPR002110">
    <property type="entry name" value="Ankyrin_rpt"/>
</dbReference>
<dbReference type="SUPFAM" id="SSF48403">
    <property type="entry name" value="Ankyrin repeat"/>
    <property type="match status" value="1"/>
</dbReference>
<dbReference type="PANTHER" id="PTHR24177">
    <property type="entry name" value="CASKIN"/>
    <property type="match status" value="1"/>
</dbReference>
<dbReference type="Proteomes" id="UP000827721">
    <property type="component" value="Unassembled WGS sequence"/>
</dbReference>
<keyword evidence="2" id="KW-1185">Reference proteome</keyword>
<proteinExistence type="predicted"/>
<dbReference type="InterPro" id="IPR036770">
    <property type="entry name" value="Ankyrin_rpt-contain_sf"/>
</dbReference>
<dbReference type="PANTHER" id="PTHR24177:SF434">
    <property type="entry name" value="PGG DOMAIN-CONTAINING PROTEIN"/>
    <property type="match status" value="1"/>
</dbReference>
<dbReference type="SMART" id="SM00248">
    <property type="entry name" value="ANK"/>
    <property type="match status" value="4"/>
</dbReference>
<evidence type="ECO:0000313" key="1">
    <source>
        <dbReference type="EMBL" id="KAH7569705.1"/>
    </source>
</evidence>
<evidence type="ECO:0008006" key="3">
    <source>
        <dbReference type="Google" id="ProtNLM"/>
    </source>
</evidence>
<dbReference type="EMBL" id="JAFEMO010000006">
    <property type="protein sequence ID" value="KAH7569705.1"/>
    <property type="molecule type" value="Genomic_DNA"/>
</dbReference>
<name>A0ABQ8HZA4_9ROSI</name>
<dbReference type="Gene3D" id="1.25.40.20">
    <property type="entry name" value="Ankyrin repeat-containing domain"/>
    <property type="match status" value="1"/>
</dbReference>
<reference evidence="1 2" key="1">
    <citation type="submission" date="2021-02" db="EMBL/GenBank/DDBJ databases">
        <title>Plant Genome Project.</title>
        <authorList>
            <person name="Zhang R.-G."/>
        </authorList>
    </citation>
    <scope>NUCLEOTIDE SEQUENCE [LARGE SCALE GENOMIC DNA]</scope>
    <source>
        <tissue evidence="1">Leaves</tissue>
    </source>
</reference>
<dbReference type="Pfam" id="PF12796">
    <property type="entry name" value="Ank_2"/>
    <property type="match status" value="1"/>
</dbReference>
<protein>
    <recommendedName>
        <fullName evidence="3">Ankyrin repeat protein</fullName>
    </recommendedName>
</protein>
<evidence type="ECO:0000313" key="2">
    <source>
        <dbReference type="Proteomes" id="UP000827721"/>
    </source>
</evidence>
<sequence>MSNYMKENDLEKKNHDGNTAFTLAAMSGNVQLALLMIEKNKKLAMIRNGKEDNLGMLPVQMAALLGLKKMVNYLYKITREELKNEDRIELLVTLIDNASYDVALSMVEEHPELADYRIKGDQNKIGETALHALARKPLTFNDHFDNSKQGIWKRCCCHRTIMVENKKMDPKAVKPVELLWGTIVKRLDYFEISELIRKPWPLTYVAAKEGNINFLSILIRDHLDLIYKVDNDGCSIFHIAVKYRRANIFQLVHRTPCIKNTIVASQRYQLIKIDSMLYQEPRSRCSESCGGSR</sequence>
<comment type="caution">
    <text evidence="1">The sequence shown here is derived from an EMBL/GenBank/DDBJ whole genome shotgun (WGS) entry which is preliminary data.</text>
</comment>
<accession>A0ABQ8HZA4</accession>
<organism evidence="1 2">
    <name type="scientific">Xanthoceras sorbifolium</name>
    <dbReference type="NCBI Taxonomy" id="99658"/>
    <lineage>
        <taxon>Eukaryota</taxon>
        <taxon>Viridiplantae</taxon>
        <taxon>Streptophyta</taxon>
        <taxon>Embryophyta</taxon>
        <taxon>Tracheophyta</taxon>
        <taxon>Spermatophyta</taxon>
        <taxon>Magnoliopsida</taxon>
        <taxon>eudicotyledons</taxon>
        <taxon>Gunneridae</taxon>
        <taxon>Pentapetalae</taxon>
        <taxon>rosids</taxon>
        <taxon>malvids</taxon>
        <taxon>Sapindales</taxon>
        <taxon>Sapindaceae</taxon>
        <taxon>Xanthoceroideae</taxon>
        <taxon>Xanthoceras</taxon>
    </lineage>
</organism>
<gene>
    <name evidence="1" type="ORF">JRO89_XS06G0249800</name>
</gene>